<dbReference type="OrthoDB" id="1445985at2"/>
<dbReference type="HOGENOM" id="CLU_2259322_0_0_10"/>
<evidence type="ECO:0000313" key="2">
    <source>
        <dbReference type="Proteomes" id="UP000010796"/>
    </source>
</evidence>
<dbReference type="KEGG" id="evi:Echvi_2650"/>
<dbReference type="Proteomes" id="UP000010796">
    <property type="component" value="Chromosome"/>
</dbReference>
<gene>
    <name evidence="1" type="ordered locus">Echvi_2650</name>
</gene>
<dbReference type="STRING" id="926556.Echvi_2650"/>
<dbReference type="RefSeq" id="WP_015266444.1">
    <property type="nucleotide sequence ID" value="NC_019904.1"/>
</dbReference>
<keyword evidence="2" id="KW-1185">Reference proteome</keyword>
<reference evidence="2" key="1">
    <citation type="submission" date="2012-02" db="EMBL/GenBank/DDBJ databases">
        <title>The complete genome of Echinicola vietnamensis DSM 17526.</title>
        <authorList>
            <person name="Lucas S."/>
            <person name="Copeland A."/>
            <person name="Lapidus A."/>
            <person name="Glavina del Rio T."/>
            <person name="Dalin E."/>
            <person name="Tice H."/>
            <person name="Bruce D."/>
            <person name="Goodwin L."/>
            <person name="Pitluck S."/>
            <person name="Peters L."/>
            <person name="Ovchinnikova G."/>
            <person name="Teshima H."/>
            <person name="Kyrpides N."/>
            <person name="Mavromatis K."/>
            <person name="Ivanova N."/>
            <person name="Brettin T."/>
            <person name="Detter J.C."/>
            <person name="Han C."/>
            <person name="Larimer F."/>
            <person name="Land M."/>
            <person name="Hauser L."/>
            <person name="Markowitz V."/>
            <person name="Cheng J.-F."/>
            <person name="Hugenholtz P."/>
            <person name="Woyke T."/>
            <person name="Wu D."/>
            <person name="Brambilla E."/>
            <person name="Klenk H.-P."/>
            <person name="Eisen J.A."/>
        </authorList>
    </citation>
    <scope>NUCLEOTIDE SEQUENCE [LARGE SCALE GENOMIC DNA]</scope>
    <source>
        <strain evidence="2">DSM 17526 / LMG 23754 / KMM 6221</strain>
    </source>
</reference>
<dbReference type="eggNOG" id="ENOG5033FRA">
    <property type="taxonomic scope" value="Bacteria"/>
</dbReference>
<evidence type="ECO:0000313" key="1">
    <source>
        <dbReference type="EMBL" id="AGA78891.1"/>
    </source>
</evidence>
<accession>L0G1K9</accession>
<proteinExistence type="predicted"/>
<dbReference type="EMBL" id="CP003346">
    <property type="protein sequence ID" value="AGA78891.1"/>
    <property type="molecule type" value="Genomic_DNA"/>
</dbReference>
<sequence>MINIQKDELIKTLILQDLKHCQLLFGLDKLNLDAGYCHFLSILDLISKLMEISDDDINDFNETYMMFMDRCIHYPLSTMGEELKPLAEECYMALTAIQKEVPTGELKP</sequence>
<name>L0G1K9_ECHVK</name>
<organism evidence="1 2">
    <name type="scientific">Echinicola vietnamensis (strain DSM 17526 / LMG 23754 / KMM 6221)</name>
    <dbReference type="NCBI Taxonomy" id="926556"/>
    <lineage>
        <taxon>Bacteria</taxon>
        <taxon>Pseudomonadati</taxon>
        <taxon>Bacteroidota</taxon>
        <taxon>Cytophagia</taxon>
        <taxon>Cytophagales</taxon>
        <taxon>Cyclobacteriaceae</taxon>
        <taxon>Echinicola</taxon>
    </lineage>
</organism>
<protein>
    <submittedName>
        <fullName evidence="1">Uncharacterized protein</fullName>
    </submittedName>
</protein>
<dbReference type="AlphaFoldDB" id="L0G1K9"/>